<dbReference type="WBParaSite" id="ES5_v2.g7385.t1">
    <property type="protein sequence ID" value="ES5_v2.g7385.t1"/>
    <property type="gene ID" value="ES5_v2.g7385"/>
</dbReference>
<reference evidence="2" key="1">
    <citation type="submission" date="2022-11" db="UniProtKB">
        <authorList>
            <consortium name="WormBaseParasite"/>
        </authorList>
    </citation>
    <scope>IDENTIFICATION</scope>
</reference>
<protein>
    <submittedName>
        <fullName evidence="2">Anion exchange protein</fullName>
    </submittedName>
</protein>
<organism evidence="1 2">
    <name type="scientific">Panagrolaimus sp. ES5</name>
    <dbReference type="NCBI Taxonomy" id="591445"/>
    <lineage>
        <taxon>Eukaryota</taxon>
        <taxon>Metazoa</taxon>
        <taxon>Ecdysozoa</taxon>
        <taxon>Nematoda</taxon>
        <taxon>Chromadorea</taxon>
        <taxon>Rhabditida</taxon>
        <taxon>Tylenchina</taxon>
        <taxon>Panagrolaimomorpha</taxon>
        <taxon>Panagrolaimoidea</taxon>
        <taxon>Panagrolaimidae</taxon>
        <taxon>Panagrolaimus</taxon>
    </lineage>
</organism>
<name>A0AC34GS05_9BILA</name>
<dbReference type="Proteomes" id="UP000887579">
    <property type="component" value="Unplaced"/>
</dbReference>
<accession>A0AC34GS05</accession>
<sequence>MDDESDIPKIEFIDEPNRNVFASHQNLSSLAQNSDSSPSFGQGSTKFQVEPVTLPSDINNDESGRPRVKFKMSASIESLEKIAPAKSPILKSVLKPFPPHTYHVVQLYHFDAENEGGMWHEAARFIKYEQTVEGIDTMWSKPHVPFLTFTSVMALRKILDSDQAMCALDVEGENFGEICHYTAVELENLGAMNSEDSNSLVAFMTFRRDHAKNNQPSYNWIRKLTTTGRNNASMIFHRDPPTRCVSTSAIDMPNKLRNEFYCRAYGSFGHNADDQSMKTPMDTESSLESASSLANNSSTLKIPTITFQHDSQPLLDIPKPFVPSNSAHSLHSMKSNLSAFSSQWDGHPLPEGSECVQVLVGKTGIFDETKFILIRLLQPLIDFHLTKKRSPIRFIVLIVGPVEANNLFLEMGRVFASLVTNKDFLSTLYSLKDKKEMVRSFDSIMNSMTMLPPGKVDSPDVLSYEAYKKVIQRNQLRQRKRSKKPSFRKIPEENEPYDSGSNETIIEASKKYNSKKKNQLFSNFITDFYNLKQRYISDFQDIKEGKMLAFITIIALYLSLLPPTITFAKILEEFTGGGMGVTECLIATCLIGIIWALFSAQPLLVQSVTGPVMIFEGSFYKLSQLADLDYMEVRVYAGVTVAILCFLLVAFNGTRLLKYITGFTEEIFTCLIAIIYIMETGHYIYHEYEINPTEGFHFYRNFSNPCLDEILDHGDEITAETAFECDIPRPNAGLMAAFVVLISFGIAMVLYYLRFSVFLGRCVRNFLSDFNILITLIVTVALIYFMVPKGILRTVNIPLVLRWTNRNARRHDMIIVPNFDPWYIAKYAFAGFGGGLMIFVLLTLETSMCYILLQQKARKLEKPGGLNWDLMITGLGVLISSLVGLPWMCVAGVQTISHCKGLSYMKKTAPGENPKVSWVVENRITTLCVALLFGATIFFGKYLNYIPVACLFGVFLYSGMTSMMETSLFAGVLNVMHFGKHFRHTNSDMNVTANRIRFYRFLQVISLIIIYVIKQIKSIAIMFPFVLVLLIVGRQILLPFIYSEEELSALDPEEEEEDPSVDSISSSSDIERNNVTVL</sequence>
<evidence type="ECO:0000313" key="1">
    <source>
        <dbReference type="Proteomes" id="UP000887579"/>
    </source>
</evidence>
<proteinExistence type="predicted"/>
<evidence type="ECO:0000313" key="2">
    <source>
        <dbReference type="WBParaSite" id="ES5_v2.g7385.t1"/>
    </source>
</evidence>